<comment type="caution">
    <text evidence="2">The sequence shown here is derived from an EMBL/GenBank/DDBJ whole genome shotgun (WGS) entry which is preliminary data.</text>
</comment>
<dbReference type="RefSeq" id="WP_124704944.1">
    <property type="nucleotide sequence ID" value="NZ_BGOW01000016.1"/>
</dbReference>
<dbReference type="PANTHER" id="PTHR33608:SF3">
    <property type="entry name" value="SLR2013 PROTEIN"/>
    <property type="match status" value="1"/>
</dbReference>
<dbReference type="SUPFAM" id="SSF53300">
    <property type="entry name" value="vWA-like"/>
    <property type="match status" value="1"/>
</dbReference>
<dbReference type="OrthoDB" id="9776116at2"/>
<dbReference type="AlphaFoldDB" id="A0A401JEU5"/>
<proteinExistence type="predicted"/>
<keyword evidence="3" id="KW-1185">Reference proteome</keyword>
<organism evidence="2 3">
    <name type="scientific">Sulfuriferula multivorans</name>
    <dbReference type="NCBI Taxonomy" id="1559896"/>
    <lineage>
        <taxon>Bacteria</taxon>
        <taxon>Pseudomonadati</taxon>
        <taxon>Pseudomonadota</taxon>
        <taxon>Betaproteobacteria</taxon>
        <taxon>Nitrosomonadales</taxon>
        <taxon>Sulfuricellaceae</taxon>
        <taxon>Sulfuriferula</taxon>
    </lineage>
</organism>
<sequence>MIPAQRLFHLLWLWLAAGVVAAFWPTLVMVWTGLGALMLLVAAVDLLATLRQPEISVLRQVSGTLALGVWGEVRLHIQHAAKSPIALEIFDHFPAHVEVRGMPAQTQIPASGWAEISYEIKPTERGEQCFAATRLLVASPLRLWRRSRRAGAGECVKVYPNFAAMTSYALFATDNRLSMMGIRLRQRRGEELEFHQLREYRTGDMLRQIDWKATSRLKKLTSREYQDERDQQVVFLIDCGRRMLAKDGELSHFDHALNAVLLLSYVALRQGDTVGLMAFGGRPCYLPPRKGAGVINSLLDTVYDLQAGTSSPDFLNAATQLMTRLNKRSLVVLVTNLRDEDNDELLPALHLMRQRHLVLLASLQERIINDVLSEPVRDFSAALRHSATHLYLGERRKAHEAIKAYGVLGVDVEPEKLPVALVNRYLDIKRSGRL</sequence>
<name>A0A401JEU5_9PROT</name>
<gene>
    <name evidence="2" type="ORF">SFMTTN_1961</name>
</gene>
<dbReference type="InterPro" id="IPR002881">
    <property type="entry name" value="DUF58"/>
</dbReference>
<reference evidence="2 3" key="1">
    <citation type="journal article" date="2019" name="Front. Microbiol.">
        <title>Genomes of Neutrophilic Sulfur-Oxidizing Chemolithoautotrophs Representing 9 Proteobacterial Species From 8 Genera.</title>
        <authorList>
            <person name="Watanabe T."/>
            <person name="Kojima H."/>
            <person name="Umezawa K."/>
            <person name="Hori C."/>
            <person name="Takasuka T.E."/>
            <person name="Kato Y."/>
            <person name="Fukui M."/>
        </authorList>
    </citation>
    <scope>NUCLEOTIDE SEQUENCE [LARGE SCALE GENOMIC DNA]</scope>
    <source>
        <strain evidence="2 3">TTN</strain>
    </source>
</reference>
<evidence type="ECO:0000259" key="1">
    <source>
        <dbReference type="Pfam" id="PF01882"/>
    </source>
</evidence>
<dbReference type="Proteomes" id="UP000286806">
    <property type="component" value="Unassembled WGS sequence"/>
</dbReference>
<dbReference type="Gene3D" id="3.40.50.410">
    <property type="entry name" value="von Willebrand factor, type A domain"/>
    <property type="match status" value="1"/>
</dbReference>
<feature type="domain" description="DUF58" evidence="1">
    <location>
        <begin position="197"/>
        <end position="361"/>
    </location>
</feature>
<dbReference type="Pfam" id="PF01882">
    <property type="entry name" value="DUF58"/>
    <property type="match status" value="1"/>
</dbReference>
<protein>
    <submittedName>
        <fullName evidence="2">Possible conserved membrane protein</fullName>
    </submittedName>
</protein>
<dbReference type="InterPro" id="IPR036465">
    <property type="entry name" value="vWFA_dom_sf"/>
</dbReference>
<dbReference type="EMBL" id="BGOW01000016">
    <property type="protein sequence ID" value="GBL46149.1"/>
    <property type="molecule type" value="Genomic_DNA"/>
</dbReference>
<evidence type="ECO:0000313" key="3">
    <source>
        <dbReference type="Proteomes" id="UP000286806"/>
    </source>
</evidence>
<dbReference type="PANTHER" id="PTHR33608">
    <property type="entry name" value="BLL2464 PROTEIN"/>
    <property type="match status" value="1"/>
</dbReference>
<accession>A0A401JEU5</accession>
<evidence type="ECO:0000313" key="2">
    <source>
        <dbReference type="EMBL" id="GBL46149.1"/>
    </source>
</evidence>